<organism evidence="5 6">
    <name type="scientific">Penicillium italicum</name>
    <name type="common">Blue mold</name>
    <dbReference type="NCBI Taxonomy" id="40296"/>
    <lineage>
        <taxon>Eukaryota</taxon>
        <taxon>Fungi</taxon>
        <taxon>Dikarya</taxon>
        <taxon>Ascomycota</taxon>
        <taxon>Pezizomycotina</taxon>
        <taxon>Eurotiomycetes</taxon>
        <taxon>Eurotiomycetidae</taxon>
        <taxon>Eurotiales</taxon>
        <taxon>Aspergillaceae</taxon>
        <taxon>Penicillium</taxon>
    </lineage>
</organism>
<dbReference type="AlphaFoldDB" id="A0A0A2L9E7"/>
<dbReference type="SUPFAM" id="SSF53335">
    <property type="entry name" value="S-adenosyl-L-methionine-dependent methyltransferases"/>
    <property type="match status" value="1"/>
</dbReference>
<dbReference type="GO" id="GO:0005730">
    <property type="term" value="C:nucleolus"/>
    <property type="evidence" value="ECO:0007669"/>
    <property type="project" value="UniProtKB-SubCell"/>
</dbReference>
<dbReference type="InterPro" id="IPR021867">
    <property type="entry name" value="Bmt2/SAMTOR"/>
</dbReference>
<dbReference type="EC" id="2.1.1.-" evidence="4"/>
<comment type="caution">
    <text evidence="5">The sequence shown here is derived from an EMBL/GenBank/DDBJ whole genome shotgun (WGS) entry which is preliminary data.</text>
</comment>
<dbReference type="STRING" id="40296.A0A0A2L9E7"/>
<evidence type="ECO:0000313" key="6">
    <source>
        <dbReference type="Proteomes" id="UP000030104"/>
    </source>
</evidence>
<evidence type="ECO:0000256" key="4">
    <source>
        <dbReference type="HAMAP-Rule" id="MF_03044"/>
    </source>
</evidence>
<comment type="subcellular location">
    <subcellularLocation>
        <location evidence="4">Nucleus</location>
        <location evidence="4">Nucleolus</location>
    </subcellularLocation>
</comment>
<gene>
    <name evidence="5" type="ORF">PITC_087760</name>
</gene>
<dbReference type="EMBL" id="JQGA01000242">
    <property type="protein sequence ID" value="KGO76589.1"/>
    <property type="molecule type" value="Genomic_DNA"/>
</dbReference>
<name>A0A0A2L9E7_PENIT</name>
<sequence>MAPQKRSKRPLLLSHSRPRIVKSKDAALSAKATRTLIRSHHRLLKVRAQALAAGDEARVSSIDAQIEANGGLESYQIASKLGQSMDRGGDSSKVLIDWIKPQLKQWNKTIPKLRVLEVGALSTKNACSTNPALDVTRIDLNSQEPGILKQDFMERPLPSSDDERFNMISLSLVLNYVPDATGRGEMLKHCVKFLTSKCPIELVPSLFLVLPIACVDNSRYLNEERLVEIMTCLGFRLTQSKRTSKLVFHLWEHTGTYAPKNFKKEELRSGKTRNNFAVILNKK</sequence>
<dbReference type="OMA" id="FHRTSKW"/>
<proteinExistence type="inferred from homology"/>
<feature type="binding site" evidence="4">
    <location>
        <position position="139"/>
    </location>
    <ligand>
        <name>S-adenosyl-L-methionine</name>
        <dbReference type="ChEBI" id="CHEBI:59789"/>
    </ligand>
</feature>
<comment type="similarity">
    <text evidence="4">Belongs to the BMT2 family.</text>
</comment>
<dbReference type="PANTHER" id="PTHR21008:SF1">
    <property type="entry name" value="25S RRNA (ADENINE(2142)-N(1))-METHYLTRANSFERASE"/>
    <property type="match status" value="1"/>
</dbReference>
<dbReference type="InterPro" id="IPR029063">
    <property type="entry name" value="SAM-dependent_MTases_sf"/>
</dbReference>
<keyword evidence="1 4" id="KW-0489">Methyltransferase</keyword>
<reference evidence="5 6" key="1">
    <citation type="journal article" date="2015" name="Mol. Plant Microbe Interact.">
        <title>Genome, transcriptome, and functional analyses of Penicillium expansum provide new insights into secondary metabolism and pathogenicity.</title>
        <authorList>
            <person name="Ballester A.R."/>
            <person name="Marcet-Houben M."/>
            <person name="Levin E."/>
            <person name="Sela N."/>
            <person name="Selma-Lazaro C."/>
            <person name="Carmona L."/>
            <person name="Wisniewski M."/>
            <person name="Droby S."/>
            <person name="Gonzalez-Candelas L."/>
            <person name="Gabaldon T."/>
        </authorList>
    </citation>
    <scope>NUCLEOTIDE SEQUENCE [LARGE SCALE GENOMIC DNA]</scope>
    <source>
        <strain evidence="5 6">PHI-1</strain>
    </source>
</reference>
<accession>A0A0A2L9E7</accession>
<dbReference type="Pfam" id="PF11968">
    <property type="entry name" value="Bmt2"/>
    <property type="match status" value="1"/>
</dbReference>
<protein>
    <recommendedName>
        <fullName evidence="4">25S rRNA adenine-N(1) methyltransferase</fullName>
        <ecNumber evidence="4">2.1.1.-</ecNumber>
    </recommendedName>
</protein>
<keyword evidence="6" id="KW-1185">Reference proteome</keyword>
<dbReference type="HOGENOM" id="CLU_041583_1_0_1"/>
<evidence type="ECO:0000256" key="1">
    <source>
        <dbReference type="ARBA" id="ARBA00022603"/>
    </source>
</evidence>
<dbReference type="PANTHER" id="PTHR21008">
    <property type="entry name" value="S-ADENOSYLMETHIONINE SENSOR UPSTREAM OF MTORC1-RELATED"/>
    <property type="match status" value="1"/>
</dbReference>
<dbReference type="PhylomeDB" id="A0A0A2L9E7"/>
<comment type="function">
    <text evidence="4">S-adenosyl-L-methionine-dependent methyltransferase that specifically methylates the N(1) position of an adenine present in helix 65 in 25S rRNA.</text>
</comment>
<feature type="binding site" evidence="4">
    <location>
        <position position="119"/>
    </location>
    <ligand>
        <name>S-adenosyl-L-methionine</name>
        <dbReference type="ChEBI" id="CHEBI:59789"/>
    </ligand>
</feature>
<evidence type="ECO:0000313" key="5">
    <source>
        <dbReference type="EMBL" id="KGO76589.1"/>
    </source>
</evidence>
<dbReference type="OrthoDB" id="5954793at2759"/>
<keyword evidence="2 4" id="KW-0808">Transferase</keyword>
<evidence type="ECO:0000256" key="2">
    <source>
        <dbReference type="ARBA" id="ARBA00022679"/>
    </source>
</evidence>
<evidence type="ECO:0000256" key="3">
    <source>
        <dbReference type="ARBA" id="ARBA00022691"/>
    </source>
</evidence>
<dbReference type="Proteomes" id="UP000030104">
    <property type="component" value="Unassembled WGS sequence"/>
</dbReference>
<keyword evidence="3 4" id="KW-0949">S-adenosyl-L-methionine</keyword>
<dbReference type="HAMAP" id="MF_03044">
    <property type="entry name" value="BMT2"/>
    <property type="match status" value="1"/>
</dbReference>
<keyword evidence="4" id="KW-0539">Nucleus</keyword>
<dbReference type="GO" id="GO:0016433">
    <property type="term" value="F:rRNA (adenine) methyltransferase activity"/>
    <property type="evidence" value="ECO:0007669"/>
    <property type="project" value="UniProtKB-UniRule"/>
</dbReference>